<dbReference type="InterPro" id="IPR011765">
    <property type="entry name" value="Pept_M16_N"/>
</dbReference>
<evidence type="ECO:0000259" key="1">
    <source>
        <dbReference type="Pfam" id="PF00675"/>
    </source>
</evidence>
<dbReference type="EMBL" id="CAKKNF020000012">
    <property type="protein sequence ID" value="CAH0746963.1"/>
    <property type="molecule type" value="Genomic_DNA"/>
</dbReference>
<comment type="caution">
    <text evidence="3">The sequence shown here is derived from an EMBL/GenBank/DDBJ whole genome shotgun (WGS) entry which is preliminary data.</text>
</comment>
<evidence type="ECO:0000313" key="4">
    <source>
        <dbReference type="Proteomes" id="UP001152759"/>
    </source>
</evidence>
<protein>
    <recommendedName>
        <fullName evidence="5">Presequence protease, mitochondrial</fullName>
    </recommendedName>
</protein>
<keyword evidence="4" id="KW-1185">Reference proteome</keyword>
<dbReference type="FunFam" id="3.30.830.10:FF:000015">
    <property type="entry name" value="Putative zinc metalloprotease"/>
    <property type="match status" value="1"/>
</dbReference>
<evidence type="ECO:0000313" key="3">
    <source>
        <dbReference type="EMBL" id="CAH0746963.1"/>
    </source>
</evidence>
<reference evidence="3" key="1">
    <citation type="submission" date="2021-12" db="EMBL/GenBank/DDBJ databases">
        <authorList>
            <person name="King R."/>
        </authorList>
    </citation>
    <scope>NUCLEOTIDE SEQUENCE</scope>
</reference>
<dbReference type="Gene3D" id="3.30.830.10">
    <property type="entry name" value="Metalloenzyme, LuxS/M16 peptidase-like"/>
    <property type="match status" value="4"/>
</dbReference>
<dbReference type="InterPro" id="IPR011249">
    <property type="entry name" value="Metalloenz_LuxS/M16"/>
</dbReference>
<accession>A0AAI8UPK9</accession>
<dbReference type="GO" id="GO:0046872">
    <property type="term" value="F:metal ion binding"/>
    <property type="evidence" value="ECO:0007669"/>
    <property type="project" value="InterPro"/>
</dbReference>
<dbReference type="Pfam" id="PF05193">
    <property type="entry name" value="Peptidase_M16_C"/>
    <property type="match status" value="1"/>
</dbReference>
<dbReference type="Proteomes" id="UP001152759">
    <property type="component" value="Unassembled WGS sequence"/>
</dbReference>
<feature type="domain" description="Peptidase M16 C-terminal" evidence="2">
    <location>
        <begin position="206"/>
        <end position="380"/>
    </location>
</feature>
<dbReference type="Pfam" id="PF00675">
    <property type="entry name" value="Peptidase_M16"/>
    <property type="match status" value="1"/>
</dbReference>
<feature type="domain" description="Peptidase M16 N-terminal" evidence="1">
    <location>
        <begin position="64"/>
        <end position="149"/>
    </location>
</feature>
<gene>
    <name evidence="3" type="ORF">BEMITA_LOCUS109</name>
</gene>
<dbReference type="PANTHER" id="PTHR43016">
    <property type="entry name" value="PRESEQUENCE PROTEASE"/>
    <property type="match status" value="1"/>
</dbReference>
<evidence type="ECO:0000259" key="2">
    <source>
        <dbReference type="Pfam" id="PF05193"/>
    </source>
</evidence>
<dbReference type="SUPFAM" id="SSF63411">
    <property type="entry name" value="LuxS/MPP-like metallohydrolase"/>
    <property type="match status" value="4"/>
</dbReference>
<dbReference type="FunFam" id="3.30.830.10:FF:000031">
    <property type="entry name" value="Putative zinc metalloprotease"/>
    <property type="match status" value="1"/>
</dbReference>
<dbReference type="InterPro" id="IPR007863">
    <property type="entry name" value="Peptidase_M16_C"/>
</dbReference>
<name>A0AAI8UPK9_BEMTA</name>
<dbReference type="AlphaFoldDB" id="A0AAI8UPK9"/>
<evidence type="ECO:0008006" key="5">
    <source>
        <dbReference type="Google" id="ProtNLM"/>
    </source>
</evidence>
<proteinExistence type="predicted"/>
<organism evidence="3 4">
    <name type="scientific">Bemisia tabaci</name>
    <name type="common">Sweetpotato whitefly</name>
    <name type="synonym">Aleurodes tabaci</name>
    <dbReference type="NCBI Taxonomy" id="7038"/>
    <lineage>
        <taxon>Eukaryota</taxon>
        <taxon>Metazoa</taxon>
        <taxon>Ecdysozoa</taxon>
        <taxon>Arthropoda</taxon>
        <taxon>Hexapoda</taxon>
        <taxon>Insecta</taxon>
        <taxon>Pterygota</taxon>
        <taxon>Neoptera</taxon>
        <taxon>Paraneoptera</taxon>
        <taxon>Hemiptera</taxon>
        <taxon>Sternorrhyncha</taxon>
        <taxon>Aleyrodoidea</taxon>
        <taxon>Aleyrodidae</taxon>
        <taxon>Aleyrodinae</taxon>
        <taxon>Bemisia</taxon>
    </lineage>
</organism>
<sequence>MAPTDQTGQNSHSNSFEHLFSSKANDSIAVHKYRSSKTGLTVVIADVDGPVVNGYFCLATEAFDDDGLPHTLEHLIFLGSEEYPYKGVLDLLANRCLASGTNAWTDTDHTCYTMTTAGSEGFLSLMPVYLDHILYPTLTDSGFLTEVHHVTGEGRDAGVVYCEMQGRENTGESLVYLKLMRELYPGKCGYKSETGGIMKNLRESCNNTKVRDFHKKFYRAENLRLIITGQVSAQQVFDALAPIEQKILLKAHQTPQAPFKRPWQDPVPPLTESTENLVLYPCDDEENGMVYVGWRGPSASTDIYKLTCCSVLLKYLTDTAVSPLSQHFVEIDDSYCSNVCYSIVENSESAFLLQFENVPVPKLDAVYPKLKSVLHDISHGVEKIDMKRFHSVIHRHKLECLSFLETNPHPAVAFIVINDMLYGNTKEDLDLRLNQISQLDKMKNEPLEFWESLLKKYFVDALHVLVKGKPSTAELKRMMTEEKERISKQRTQIGDEGLKQKERELEAAMAQNEIPPPNDMLVKVPIPSTDSIKYHSIHSYSADPDSPQHPLFNASKAPIYMNVDDLRTNFVYMAILMDSSSLPQELRSYLLILTECLLESPINRDGNMISYEDVVTQLESDTVQTEINVGLERMPRFTCGPYSETLRLFVQLEPEKFEKGVNWIREILYQTVFTAERIKIIATKIINDVFAIKRCGNSMVRNLMKGLFFKKSSNHYAFSVLQQHKFLTKLLERLSADPEKVISEFNAVREVITTPCNMAIHLSANIGNLCELHPDAVSTLARLLPDTQTPVKNPLHVTPDWELLSSEEERPVSGCVVGMGSVESNFFLQSTPAIKEFDHPDLPVLLVFLQYLTQLEGPLWRQIRGAGFAYTYSMIPRPNESLLNLIFFKASNVVAAYKTTKKIIEELCQSQQWDATLFESAKSSLIFEIIEREKNIGDVILQSLLRNFKKVAMDYNQKLVESIQKVTIEDVKKVGPKYVLALFNSPLTRTALVCNPSKVEETAAALKELGCNLTTFSSLEDSFIN</sequence>
<dbReference type="PANTHER" id="PTHR43016:SF16">
    <property type="entry name" value="METALLOPROTEASE, PUTATIVE (AFU_ORTHOLOGUE AFUA_4G07610)-RELATED"/>
    <property type="match status" value="1"/>
</dbReference>